<name>A0A951QDF8_9CYAN</name>
<dbReference type="InterPro" id="IPR003594">
    <property type="entry name" value="HATPase_dom"/>
</dbReference>
<evidence type="ECO:0000313" key="18">
    <source>
        <dbReference type="Proteomes" id="UP000757435"/>
    </source>
</evidence>
<dbReference type="GO" id="GO:0000155">
    <property type="term" value="F:phosphorelay sensor kinase activity"/>
    <property type="evidence" value="ECO:0007669"/>
    <property type="project" value="InterPro"/>
</dbReference>
<sequence>MRLRQKALLIVGTTLAGLNLALYAIASHIFVGSFQAVEQEKTREIVINLVDTLDQINRQFSDRFADWSAWDDSYAFVADEKPEFEKVNLNAESLANIRVNLILFVDVSGRIVYGTGFDLKTKSFAPVPATVRQHIVPGDALLTHATPIDSRYGLIMLPAGAMMLAARPIVNSDGTGTIRGTLILGRYLNQQEVDTLPETQRFSLALFSLNAALPADFQAVRSQFSLQQPIVIRPIDENTIAGYTITPDIYGKPALMLRVDSPRTVYQQGQTAVRYLTWSILAADLGFGLITVVGLEKLVLSRLTKLSSEVSQIDIQEGLATRVSTLGRDELAGLGSAINEMLAMLEAYENDRQKDALLLQQAKNTAEAANKSKSQFLANMSHELRTPLNAIIGYSEMLMEEAVETGQSSLATDLQRIHGSGQHLLGLINDILDLSKIEADRMTFTSEIFDISILIQEIVTTLRPLVNQNTNVLQVQCPEDLGTMDGDMMKIRQCLLNLLGNACKFTHQGTITITVARSVSQHGAEYITFQISDSGIGMTPDHLAKLFKPFSQADDSTTRKYGGTGLGLAITRKLCERMGGSVRVESAIDRGSTFTICLPAILPEPAGTFDAERSST</sequence>
<dbReference type="GO" id="GO:0009927">
    <property type="term" value="F:histidine phosphotransfer kinase activity"/>
    <property type="evidence" value="ECO:0007669"/>
    <property type="project" value="TreeGrafter"/>
</dbReference>
<gene>
    <name evidence="17" type="ORF">KME15_14455</name>
</gene>
<evidence type="ECO:0000256" key="4">
    <source>
        <dbReference type="ARBA" id="ARBA00012438"/>
    </source>
</evidence>
<feature type="domain" description="HAMP" evidence="16">
    <location>
        <begin position="297"/>
        <end position="350"/>
    </location>
</feature>
<dbReference type="SUPFAM" id="SSF55874">
    <property type="entry name" value="ATPase domain of HSP90 chaperone/DNA topoisomerase II/histidine kinase"/>
    <property type="match status" value="1"/>
</dbReference>
<evidence type="ECO:0000256" key="6">
    <source>
        <dbReference type="ARBA" id="ARBA00022679"/>
    </source>
</evidence>
<keyword evidence="11" id="KW-0472">Membrane</keyword>
<evidence type="ECO:0000256" key="1">
    <source>
        <dbReference type="ARBA" id="ARBA00000085"/>
    </source>
</evidence>
<dbReference type="Pfam" id="PF00512">
    <property type="entry name" value="HisKA"/>
    <property type="match status" value="1"/>
</dbReference>
<evidence type="ECO:0000259" key="15">
    <source>
        <dbReference type="PROSITE" id="PS50109"/>
    </source>
</evidence>
<dbReference type="SMART" id="SM00388">
    <property type="entry name" value="HisKA"/>
    <property type="match status" value="1"/>
</dbReference>
<dbReference type="PROSITE" id="PS50885">
    <property type="entry name" value="HAMP"/>
    <property type="match status" value="1"/>
</dbReference>
<dbReference type="AlphaFoldDB" id="A0A951QDF8"/>
<keyword evidence="5" id="KW-0597">Phosphoprotein</keyword>
<dbReference type="EMBL" id="JAHHHD010000015">
    <property type="protein sequence ID" value="MBW4659874.1"/>
    <property type="molecule type" value="Genomic_DNA"/>
</dbReference>
<evidence type="ECO:0000256" key="12">
    <source>
        <dbReference type="ARBA" id="ARBA00023306"/>
    </source>
</evidence>
<evidence type="ECO:0000256" key="10">
    <source>
        <dbReference type="ARBA" id="ARBA00023012"/>
    </source>
</evidence>
<comment type="similarity">
    <text evidence="3">In the N-terminal section; belongs to the phytochrome family.</text>
</comment>
<dbReference type="CDD" id="cd16922">
    <property type="entry name" value="HATPase_EvgS-ArcB-TorS-like"/>
    <property type="match status" value="1"/>
</dbReference>
<dbReference type="Proteomes" id="UP000757435">
    <property type="component" value="Unassembled WGS sequence"/>
</dbReference>
<dbReference type="PANTHER" id="PTHR43047:SF63">
    <property type="entry name" value="HISTIDINE KINASE"/>
    <property type="match status" value="1"/>
</dbReference>
<dbReference type="SMART" id="SM00304">
    <property type="entry name" value="HAMP"/>
    <property type="match status" value="1"/>
</dbReference>
<evidence type="ECO:0000256" key="3">
    <source>
        <dbReference type="ARBA" id="ARBA00006402"/>
    </source>
</evidence>
<dbReference type="CDD" id="cd00082">
    <property type="entry name" value="HisKA"/>
    <property type="match status" value="1"/>
</dbReference>
<evidence type="ECO:0000256" key="11">
    <source>
        <dbReference type="ARBA" id="ARBA00023136"/>
    </source>
</evidence>
<dbReference type="InterPro" id="IPR036890">
    <property type="entry name" value="HATPase_C_sf"/>
</dbReference>
<evidence type="ECO:0000256" key="9">
    <source>
        <dbReference type="ARBA" id="ARBA00022840"/>
    </source>
</evidence>
<dbReference type="GO" id="GO:0005524">
    <property type="term" value="F:ATP binding"/>
    <property type="evidence" value="ECO:0007669"/>
    <property type="project" value="UniProtKB-KW"/>
</dbReference>
<reference evidence="17" key="1">
    <citation type="submission" date="2021-05" db="EMBL/GenBank/DDBJ databases">
        <authorList>
            <person name="Pietrasiak N."/>
            <person name="Ward R."/>
            <person name="Stajich J.E."/>
            <person name="Kurbessoian T."/>
        </authorList>
    </citation>
    <scope>NUCLEOTIDE SEQUENCE</scope>
    <source>
        <strain evidence="17">UHER 2000/2452</strain>
    </source>
</reference>
<accession>A0A951QDF8</accession>
<feature type="domain" description="Histidine kinase" evidence="15">
    <location>
        <begin position="379"/>
        <end position="602"/>
    </location>
</feature>
<organism evidence="17 18">
    <name type="scientific">Drouetiella hepatica Uher 2000/2452</name>
    <dbReference type="NCBI Taxonomy" id="904376"/>
    <lineage>
        <taxon>Bacteria</taxon>
        <taxon>Bacillati</taxon>
        <taxon>Cyanobacteriota</taxon>
        <taxon>Cyanophyceae</taxon>
        <taxon>Oculatellales</taxon>
        <taxon>Oculatellaceae</taxon>
        <taxon>Drouetiella</taxon>
    </lineage>
</organism>
<dbReference type="PROSITE" id="PS50109">
    <property type="entry name" value="HIS_KIN"/>
    <property type="match status" value="1"/>
</dbReference>
<dbReference type="EC" id="2.7.13.3" evidence="4"/>
<dbReference type="InterPro" id="IPR036097">
    <property type="entry name" value="HisK_dim/P_sf"/>
</dbReference>
<keyword evidence="8" id="KW-0418">Kinase</keyword>
<reference evidence="17" key="2">
    <citation type="journal article" date="2022" name="Microbiol. Resour. Announc.">
        <title>Metagenome Sequencing to Explore Phylogenomics of Terrestrial Cyanobacteria.</title>
        <authorList>
            <person name="Ward R.D."/>
            <person name="Stajich J.E."/>
            <person name="Johansen J.R."/>
            <person name="Huntemann M."/>
            <person name="Clum A."/>
            <person name="Foster B."/>
            <person name="Foster B."/>
            <person name="Roux S."/>
            <person name="Palaniappan K."/>
            <person name="Varghese N."/>
            <person name="Mukherjee S."/>
            <person name="Reddy T.B.K."/>
            <person name="Daum C."/>
            <person name="Copeland A."/>
            <person name="Chen I.A."/>
            <person name="Ivanova N.N."/>
            <person name="Kyrpides N.C."/>
            <person name="Shapiro N."/>
            <person name="Eloe-Fadrosh E.A."/>
            <person name="Pietrasiak N."/>
        </authorList>
    </citation>
    <scope>NUCLEOTIDE SEQUENCE</scope>
    <source>
        <strain evidence="17">UHER 2000/2452</strain>
    </source>
</reference>
<dbReference type="Gene3D" id="3.30.565.10">
    <property type="entry name" value="Histidine kinase-like ATPase, C-terminal domain"/>
    <property type="match status" value="1"/>
</dbReference>
<dbReference type="FunFam" id="1.10.287.130:FF:000038">
    <property type="entry name" value="Sensory transduction histidine kinase"/>
    <property type="match status" value="1"/>
</dbReference>
<evidence type="ECO:0000256" key="14">
    <source>
        <dbReference type="SAM" id="Coils"/>
    </source>
</evidence>
<dbReference type="Gene3D" id="1.10.287.130">
    <property type="match status" value="1"/>
</dbReference>
<dbReference type="GO" id="GO:0005886">
    <property type="term" value="C:plasma membrane"/>
    <property type="evidence" value="ECO:0007669"/>
    <property type="project" value="TreeGrafter"/>
</dbReference>
<evidence type="ECO:0000259" key="16">
    <source>
        <dbReference type="PROSITE" id="PS50885"/>
    </source>
</evidence>
<keyword evidence="14" id="KW-0175">Coiled coil</keyword>
<proteinExistence type="inferred from homology"/>
<dbReference type="PRINTS" id="PR00344">
    <property type="entry name" value="BCTRLSENSOR"/>
</dbReference>
<dbReference type="FunFam" id="3.30.565.10:FF:000010">
    <property type="entry name" value="Sensor histidine kinase RcsC"/>
    <property type="match status" value="1"/>
</dbReference>
<comment type="catalytic activity">
    <reaction evidence="1">
        <text>ATP + protein L-histidine = ADP + protein N-phospho-L-histidine.</text>
        <dbReference type="EC" id="2.7.13.3"/>
    </reaction>
</comment>
<dbReference type="InterPro" id="IPR005467">
    <property type="entry name" value="His_kinase_dom"/>
</dbReference>
<dbReference type="SMART" id="SM00387">
    <property type="entry name" value="HATPase_c"/>
    <property type="match status" value="1"/>
</dbReference>
<dbReference type="InterPro" id="IPR003661">
    <property type="entry name" value="HisK_dim/P_dom"/>
</dbReference>
<keyword evidence="10" id="KW-0902">Two-component regulatory system</keyword>
<evidence type="ECO:0000256" key="7">
    <source>
        <dbReference type="ARBA" id="ARBA00022741"/>
    </source>
</evidence>
<dbReference type="Pfam" id="PF05228">
    <property type="entry name" value="CHASE4"/>
    <property type="match status" value="1"/>
</dbReference>
<dbReference type="InterPro" id="IPR004358">
    <property type="entry name" value="Sig_transdc_His_kin-like_C"/>
</dbReference>
<keyword evidence="6" id="KW-0808">Transferase</keyword>
<evidence type="ECO:0000313" key="17">
    <source>
        <dbReference type="EMBL" id="MBW4659874.1"/>
    </source>
</evidence>
<feature type="coiled-coil region" evidence="14">
    <location>
        <begin position="345"/>
        <end position="379"/>
    </location>
</feature>
<keyword evidence="12" id="KW-0131">Cell cycle</keyword>
<keyword evidence="7" id="KW-0547">Nucleotide-binding</keyword>
<evidence type="ECO:0000256" key="2">
    <source>
        <dbReference type="ARBA" id="ARBA00004370"/>
    </source>
</evidence>
<keyword evidence="9" id="KW-0067">ATP-binding</keyword>
<comment type="caution">
    <text evidence="17">The sequence shown here is derived from an EMBL/GenBank/DDBJ whole genome shotgun (WGS) entry which is preliminary data.</text>
</comment>
<evidence type="ECO:0000256" key="5">
    <source>
        <dbReference type="ARBA" id="ARBA00022553"/>
    </source>
</evidence>
<dbReference type="SUPFAM" id="SSF47384">
    <property type="entry name" value="Homodimeric domain of signal transducing histidine kinase"/>
    <property type="match status" value="1"/>
</dbReference>
<dbReference type="InterPro" id="IPR003660">
    <property type="entry name" value="HAMP_dom"/>
</dbReference>
<evidence type="ECO:0000256" key="13">
    <source>
        <dbReference type="ARBA" id="ARBA00074306"/>
    </source>
</evidence>
<comment type="subcellular location">
    <subcellularLocation>
        <location evidence="2">Membrane</location>
    </subcellularLocation>
</comment>
<dbReference type="Pfam" id="PF02518">
    <property type="entry name" value="HATPase_c"/>
    <property type="match status" value="1"/>
</dbReference>
<protein>
    <recommendedName>
        <fullName evidence="13">Circadian input-output histidine kinase CikA</fullName>
        <ecNumber evidence="4">2.7.13.3</ecNumber>
    </recommendedName>
</protein>
<evidence type="ECO:0000256" key="8">
    <source>
        <dbReference type="ARBA" id="ARBA00022777"/>
    </source>
</evidence>
<dbReference type="InterPro" id="IPR007892">
    <property type="entry name" value="CHASE4"/>
</dbReference>
<dbReference type="PANTHER" id="PTHR43047">
    <property type="entry name" value="TWO-COMPONENT HISTIDINE PROTEIN KINASE"/>
    <property type="match status" value="1"/>
</dbReference>